<dbReference type="InterPro" id="IPR030925">
    <property type="entry name" value="T2SS_GspN_Lepto"/>
</dbReference>
<dbReference type="OrthoDB" id="9837454at2"/>
<reference evidence="2" key="2">
    <citation type="submission" date="2011-02" db="EMBL/GenBank/DDBJ databases">
        <title>The complete genome of Desulfurobacterium thermolithotrophum DSM 11699.</title>
        <authorList>
            <consortium name="US DOE Joint Genome Institute (JGI-PGF)"/>
            <person name="Lucas S."/>
            <person name="Copeland A."/>
            <person name="Lapidus A."/>
            <person name="Bruce D."/>
            <person name="Goodwin L."/>
            <person name="Pitluck S."/>
            <person name="Kyrpides N."/>
            <person name="Mavromatis K."/>
            <person name="Pagani I."/>
            <person name="Ivanova N."/>
            <person name="Mikhailova N."/>
            <person name="Daligault H."/>
            <person name="Detter J.C."/>
            <person name="Tapia R."/>
            <person name="Han C."/>
            <person name="Land M."/>
            <person name="Hauser L."/>
            <person name="Markowitz V."/>
            <person name="Cheng J.-F."/>
            <person name="Hugenholtz P."/>
            <person name="Woyke T."/>
            <person name="Wu D."/>
            <person name="Spring S."/>
            <person name="Brambilla E."/>
            <person name="Klenk H.-P."/>
            <person name="Eisen J.A."/>
        </authorList>
    </citation>
    <scope>NUCLEOTIDE SEQUENCE [LARGE SCALE GENOMIC DNA]</scope>
    <source>
        <strain evidence="2">DSM 11699 / BSA</strain>
    </source>
</reference>
<evidence type="ECO:0000313" key="1">
    <source>
        <dbReference type="EMBL" id="ADY73967.1"/>
    </source>
</evidence>
<dbReference type="RefSeq" id="WP_013638917.1">
    <property type="nucleotide sequence ID" value="NC_015185.1"/>
</dbReference>
<dbReference type="KEGG" id="dte:Dester_1335"/>
<proteinExistence type="predicted"/>
<reference evidence="1 2" key="1">
    <citation type="journal article" date="2011" name="Stand. Genomic Sci.">
        <title>Complete genome sequence of the thermophilic sulfur-reducer Desulfurobacterium thermolithotrophum type strain (BSA(T)) from a deep-sea hydrothermal vent.</title>
        <authorList>
            <person name="Goker M."/>
            <person name="Daligault H."/>
            <person name="Mwirichia R."/>
            <person name="Lapidus A."/>
            <person name="Lucas S."/>
            <person name="Deshpande S."/>
            <person name="Pagani I."/>
            <person name="Tapia R."/>
            <person name="Cheng J.F."/>
            <person name="Goodwin L."/>
            <person name="Pitluck S."/>
            <person name="Liolios K."/>
            <person name="Ivanova N."/>
            <person name="Mavromatis K."/>
            <person name="Mikhailova N."/>
            <person name="Pati A."/>
            <person name="Chen A."/>
            <person name="Palaniappan K."/>
            <person name="Han C."/>
            <person name="Land M."/>
            <person name="Hauser L."/>
            <person name="Pan C."/>
            <person name="Brambilla E.M."/>
            <person name="Rohde M."/>
            <person name="Spring S."/>
            <person name="Sikorski J."/>
            <person name="Wirth R."/>
            <person name="Detter J.C."/>
            <person name="Woyke T."/>
            <person name="Bristow J."/>
            <person name="Eisen J.A."/>
            <person name="Markowitz V."/>
            <person name="Hugenholtz P."/>
            <person name="Kyrpides N.C."/>
            <person name="Klenk H.P."/>
        </authorList>
    </citation>
    <scope>NUCLEOTIDE SEQUENCE [LARGE SCALE GENOMIC DNA]</scope>
    <source>
        <strain evidence="2">DSM 11699 / BSA</strain>
    </source>
</reference>
<evidence type="ECO:0000313" key="2">
    <source>
        <dbReference type="Proteomes" id="UP000007102"/>
    </source>
</evidence>
<protein>
    <recommendedName>
        <fullName evidence="3">Type II secretion system protein GspN</fullName>
    </recommendedName>
</protein>
<dbReference type="InParanoid" id="F0S1G4"/>
<dbReference type="HOGENOM" id="CLU_1097230_0_0_0"/>
<gene>
    <name evidence="1" type="ordered locus">Dester_1335</name>
</gene>
<dbReference type="AlphaFoldDB" id="F0S1G4"/>
<sequence length="253" mass="28673">MRKAVVIFLLLMSFPIFLYLNFPLKRFVENSLCHRKIFYKSVGVRKFPLKIEIEKLKISPLPFVFDKVVIVPEVRSFLAEKKELEVLATLGNKGALKIDTDYPISKVKFQLKDLKLESFVGLFSLPFSVVGTLLGNGSLYLEKGNLMAGSGSFKVNDLKAEKISFGLLSLPSVDLGKIEGVYKVRGKNFLNVEAKGFGKDTDLFVKGYVNLNLKEMKKTYINLKIRLTPKVKPFKGKNFSFEIKGYLENISIR</sequence>
<dbReference type="NCBIfam" id="TIGR04411">
    <property type="entry name" value="T2SS_GspN_Lepto"/>
    <property type="match status" value="1"/>
</dbReference>
<dbReference type="eggNOG" id="ENOG50343WY">
    <property type="taxonomic scope" value="Bacteria"/>
</dbReference>
<dbReference type="STRING" id="868864.Dester_1335"/>
<accession>F0S1G4</accession>
<name>F0S1G4_DESTD</name>
<dbReference type="Proteomes" id="UP000007102">
    <property type="component" value="Chromosome"/>
</dbReference>
<evidence type="ECO:0008006" key="3">
    <source>
        <dbReference type="Google" id="ProtNLM"/>
    </source>
</evidence>
<keyword evidence="2" id="KW-1185">Reference proteome</keyword>
<dbReference type="EMBL" id="CP002543">
    <property type="protein sequence ID" value="ADY73967.1"/>
    <property type="molecule type" value="Genomic_DNA"/>
</dbReference>
<organism evidence="1 2">
    <name type="scientific">Desulfurobacterium thermolithotrophum (strain DSM 11699 / BSA)</name>
    <dbReference type="NCBI Taxonomy" id="868864"/>
    <lineage>
        <taxon>Bacteria</taxon>
        <taxon>Pseudomonadati</taxon>
        <taxon>Aquificota</taxon>
        <taxon>Aquificia</taxon>
        <taxon>Desulfurobacteriales</taxon>
        <taxon>Desulfurobacteriaceae</taxon>
        <taxon>Desulfurobacterium</taxon>
    </lineage>
</organism>